<protein>
    <submittedName>
        <fullName evidence="1">Uncharacterized protein</fullName>
    </submittedName>
</protein>
<reference evidence="1 2" key="1">
    <citation type="submission" date="2021-06" db="EMBL/GenBank/DDBJ databases">
        <title>Caerostris darwini draft genome.</title>
        <authorList>
            <person name="Kono N."/>
            <person name="Arakawa K."/>
        </authorList>
    </citation>
    <scope>NUCLEOTIDE SEQUENCE [LARGE SCALE GENOMIC DNA]</scope>
</reference>
<dbReference type="EMBL" id="BPLQ01006572">
    <property type="protein sequence ID" value="GIY23664.1"/>
    <property type="molecule type" value="Genomic_DNA"/>
</dbReference>
<proteinExistence type="predicted"/>
<evidence type="ECO:0000313" key="1">
    <source>
        <dbReference type="EMBL" id="GIY23664.1"/>
    </source>
</evidence>
<name>A0AAV4RSK1_9ARAC</name>
<organism evidence="1 2">
    <name type="scientific">Caerostris darwini</name>
    <dbReference type="NCBI Taxonomy" id="1538125"/>
    <lineage>
        <taxon>Eukaryota</taxon>
        <taxon>Metazoa</taxon>
        <taxon>Ecdysozoa</taxon>
        <taxon>Arthropoda</taxon>
        <taxon>Chelicerata</taxon>
        <taxon>Arachnida</taxon>
        <taxon>Araneae</taxon>
        <taxon>Araneomorphae</taxon>
        <taxon>Entelegynae</taxon>
        <taxon>Araneoidea</taxon>
        <taxon>Araneidae</taxon>
        <taxon>Caerostris</taxon>
    </lineage>
</organism>
<comment type="caution">
    <text evidence="1">The sequence shown here is derived from an EMBL/GenBank/DDBJ whole genome shotgun (WGS) entry which is preliminary data.</text>
</comment>
<gene>
    <name evidence="1" type="ORF">CDAR_479001</name>
</gene>
<keyword evidence="2" id="KW-1185">Reference proteome</keyword>
<dbReference type="AlphaFoldDB" id="A0AAV4RSK1"/>
<dbReference type="Proteomes" id="UP001054837">
    <property type="component" value="Unassembled WGS sequence"/>
</dbReference>
<accession>A0AAV4RSK1</accession>
<sequence>MLFGARVTAKLFKIAVTLSNGKTIHHPIEAEATAVTDALLAALALLHLNIYEMWRAVNEKNLSKDSGERATFSQISIALVQIKNMINDAKVTLKEGDKLKNNMNVGDSDNASNANRWAKIVSLTRQDNNSGQLFSGWILDNTRQHGPTRCLLAVKSADETC</sequence>
<evidence type="ECO:0000313" key="2">
    <source>
        <dbReference type="Proteomes" id="UP001054837"/>
    </source>
</evidence>